<comment type="caution">
    <text evidence="1">The sequence shown here is derived from an EMBL/GenBank/DDBJ whole genome shotgun (WGS) entry which is preliminary data.</text>
</comment>
<dbReference type="OrthoDB" id="528331at2759"/>
<organism evidence="1 2">
    <name type="scientific">Edaphochlamys debaryana</name>
    <dbReference type="NCBI Taxonomy" id="47281"/>
    <lineage>
        <taxon>Eukaryota</taxon>
        <taxon>Viridiplantae</taxon>
        <taxon>Chlorophyta</taxon>
        <taxon>core chlorophytes</taxon>
        <taxon>Chlorophyceae</taxon>
        <taxon>CS clade</taxon>
        <taxon>Chlamydomonadales</taxon>
        <taxon>Chlamydomonadales incertae sedis</taxon>
        <taxon>Edaphochlamys</taxon>
    </lineage>
</organism>
<keyword evidence="2" id="KW-1185">Reference proteome</keyword>
<dbReference type="EMBL" id="JAEHOE010000097">
    <property type="protein sequence ID" value="KAG2487389.1"/>
    <property type="molecule type" value="Genomic_DNA"/>
</dbReference>
<accession>A0A836BU04</accession>
<reference evidence="1" key="1">
    <citation type="journal article" date="2020" name="bioRxiv">
        <title>Comparative genomics of Chlamydomonas.</title>
        <authorList>
            <person name="Craig R.J."/>
            <person name="Hasan A.R."/>
            <person name="Ness R.W."/>
            <person name="Keightley P.D."/>
        </authorList>
    </citation>
    <scope>NUCLEOTIDE SEQUENCE</scope>
    <source>
        <strain evidence="1">CCAP 11/70</strain>
    </source>
</reference>
<gene>
    <name evidence="1" type="ORF">HYH03_013958</name>
</gene>
<protein>
    <submittedName>
        <fullName evidence="1">Uncharacterized protein</fullName>
    </submittedName>
</protein>
<evidence type="ECO:0000313" key="2">
    <source>
        <dbReference type="Proteomes" id="UP000612055"/>
    </source>
</evidence>
<sequence>MTVRSIVVSFLRGAGKEAGKTKDVTREAVMELIQKKAAADQPDGVRKGWQVKAASWVKKMHVDRGDVKVGRVVNGEFQPLAHLRPRYFVPADLDTFELKPYVEVEAPPKKAAKDAAKA</sequence>
<dbReference type="Proteomes" id="UP000612055">
    <property type="component" value="Unassembled WGS sequence"/>
</dbReference>
<name>A0A836BU04_9CHLO</name>
<dbReference type="AlphaFoldDB" id="A0A836BU04"/>
<evidence type="ECO:0000313" key="1">
    <source>
        <dbReference type="EMBL" id="KAG2487389.1"/>
    </source>
</evidence>
<proteinExistence type="predicted"/>